<dbReference type="AlphaFoldDB" id="T1EGV4"/>
<dbReference type="PRINTS" id="PR00237">
    <property type="entry name" value="GPCRRHODOPSN"/>
</dbReference>
<feature type="transmembrane region" description="Helical" evidence="5">
    <location>
        <begin position="234"/>
        <end position="259"/>
    </location>
</feature>
<evidence type="ECO:0000256" key="1">
    <source>
        <dbReference type="ARBA" id="ARBA00004370"/>
    </source>
</evidence>
<dbReference type="SUPFAM" id="SSF81321">
    <property type="entry name" value="Family A G protein-coupled receptor-like"/>
    <property type="match status" value="1"/>
</dbReference>
<dbReference type="GO" id="GO:0007186">
    <property type="term" value="P:G protein-coupled receptor signaling pathway"/>
    <property type="evidence" value="ECO:0000318"/>
    <property type="project" value="GO_Central"/>
</dbReference>
<evidence type="ECO:0000256" key="2">
    <source>
        <dbReference type="ARBA" id="ARBA00022692"/>
    </source>
</evidence>
<evidence type="ECO:0000256" key="4">
    <source>
        <dbReference type="ARBA" id="ARBA00023136"/>
    </source>
</evidence>
<proteinExistence type="predicted"/>
<dbReference type="FunCoup" id="T1EGV4">
    <property type="interactions" value="16"/>
</dbReference>
<evidence type="ECO:0000313" key="8">
    <source>
        <dbReference type="EnsemblMetazoa" id="HelroP122641"/>
    </source>
</evidence>
<dbReference type="GeneID" id="20195804"/>
<dbReference type="CDD" id="cd14978">
    <property type="entry name" value="7tmA_FMRFamide_R-like"/>
    <property type="match status" value="1"/>
</dbReference>
<dbReference type="GO" id="GO:0008528">
    <property type="term" value="F:G protein-coupled peptide receptor activity"/>
    <property type="evidence" value="ECO:0000318"/>
    <property type="project" value="GO_Central"/>
</dbReference>
<evidence type="ECO:0000313" key="7">
    <source>
        <dbReference type="EMBL" id="ESO01969.1"/>
    </source>
</evidence>
<dbReference type="PANTHER" id="PTHR47023:SF1">
    <property type="entry name" value="SEX PEPTIDE RECEPTOR"/>
    <property type="match status" value="1"/>
</dbReference>
<protein>
    <recommendedName>
        <fullName evidence="6">G-protein coupled receptors family 1 profile domain-containing protein</fullName>
    </recommendedName>
</protein>
<evidence type="ECO:0000256" key="3">
    <source>
        <dbReference type="ARBA" id="ARBA00022989"/>
    </source>
</evidence>
<organism evidence="8 9">
    <name type="scientific">Helobdella robusta</name>
    <name type="common">Californian leech</name>
    <dbReference type="NCBI Taxonomy" id="6412"/>
    <lineage>
        <taxon>Eukaryota</taxon>
        <taxon>Metazoa</taxon>
        <taxon>Spiralia</taxon>
        <taxon>Lophotrochozoa</taxon>
        <taxon>Annelida</taxon>
        <taxon>Clitellata</taxon>
        <taxon>Hirudinea</taxon>
        <taxon>Rhynchobdellida</taxon>
        <taxon>Glossiphoniidae</taxon>
        <taxon>Helobdella</taxon>
    </lineage>
</organism>
<dbReference type="InterPro" id="IPR053071">
    <property type="entry name" value="GPCR1-related_rcpt"/>
</dbReference>
<keyword evidence="4 5" id="KW-0472">Membrane</keyword>
<feature type="domain" description="G-protein coupled receptors family 1 profile" evidence="6">
    <location>
        <begin position="17"/>
        <end position="296"/>
    </location>
</feature>
<dbReference type="RefSeq" id="XP_009019377.1">
    <property type="nucleotide sequence ID" value="XM_009021129.1"/>
</dbReference>
<sequence>PMNACFIPLLILTTFIVNILVCLVLLKPQMRSTTNTILTTMAIADTLTGLSPIPCYLHFYTAGHYKDWVPYDWCYLYFCLIDFLPSIFHTTSIWLTVALAVQRYISVCHTSVARGLCNSRNACIAACCLFGVATLSHIGRFFEMDYTPYEIESRIGNVKYDGKREGHLAEYTYFTIYYFYRILFIHFIPCLTLIIINGLLLRTMRDGQSRRTKLLKMNRLSESRRLAEMNRTTLMLMVVVALFLIVEFPSCMLFVILVIKNSLNFQQLISESSAEIATTVVNLCILLSYPMNFFIYCAMSNQFREEFVQLFVRR</sequence>
<dbReference type="EMBL" id="KB096742">
    <property type="protein sequence ID" value="ESO01969.1"/>
    <property type="molecule type" value="Genomic_DNA"/>
</dbReference>
<keyword evidence="9" id="KW-1185">Reference proteome</keyword>
<dbReference type="PROSITE" id="PS50262">
    <property type="entry name" value="G_PROTEIN_RECEP_F1_2"/>
    <property type="match status" value="1"/>
</dbReference>
<dbReference type="InParanoid" id="T1EGV4"/>
<dbReference type="GO" id="GO:0005886">
    <property type="term" value="C:plasma membrane"/>
    <property type="evidence" value="ECO:0000318"/>
    <property type="project" value="GO_Central"/>
</dbReference>
<dbReference type="KEGG" id="hro:HELRODRAFT_122641"/>
<evidence type="ECO:0000313" key="9">
    <source>
        <dbReference type="Proteomes" id="UP000015101"/>
    </source>
</evidence>
<dbReference type="HOGENOM" id="CLU_009579_24_5_1"/>
<dbReference type="InterPro" id="IPR017452">
    <property type="entry name" value="GPCR_Rhodpsn_7TM"/>
</dbReference>
<dbReference type="Proteomes" id="UP000015101">
    <property type="component" value="Unassembled WGS sequence"/>
</dbReference>
<name>T1EGV4_HELRO</name>
<keyword evidence="3 5" id="KW-1133">Transmembrane helix</keyword>
<dbReference type="OMA" id="CHTSVAR"/>
<reference evidence="8" key="3">
    <citation type="submission" date="2015-06" db="UniProtKB">
        <authorList>
            <consortium name="EnsemblMetazoa"/>
        </authorList>
    </citation>
    <scope>IDENTIFICATION</scope>
</reference>
<evidence type="ECO:0000256" key="5">
    <source>
        <dbReference type="SAM" id="Phobius"/>
    </source>
</evidence>
<comment type="subcellular location">
    <subcellularLocation>
        <location evidence="1">Membrane</location>
    </subcellularLocation>
</comment>
<gene>
    <name evidence="8" type="primary">20195804</name>
    <name evidence="7" type="ORF">HELRODRAFT_122641</name>
</gene>
<dbReference type="EnsemblMetazoa" id="HelroT122641">
    <property type="protein sequence ID" value="HelroP122641"/>
    <property type="gene ID" value="HelroG122641"/>
</dbReference>
<feature type="transmembrane region" description="Helical" evidence="5">
    <location>
        <begin position="279"/>
        <end position="299"/>
    </location>
</feature>
<dbReference type="InterPro" id="IPR019427">
    <property type="entry name" value="7TM_GPCR_serpentine_rcpt_Srw"/>
</dbReference>
<feature type="transmembrane region" description="Helical" evidence="5">
    <location>
        <begin position="75"/>
        <end position="101"/>
    </location>
</feature>
<dbReference type="eggNOG" id="ENOG502QVMK">
    <property type="taxonomic scope" value="Eukaryota"/>
</dbReference>
<reference evidence="9" key="1">
    <citation type="submission" date="2012-12" db="EMBL/GenBank/DDBJ databases">
        <authorList>
            <person name="Hellsten U."/>
            <person name="Grimwood J."/>
            <person name="Chapman J.A."/>
            <person name="Shapiro H."/>
            <person name="Aerts A."/>
            <person name="Otillar R.P."/>
            <person name="Terry A.Y."/>
            <person name="Boore J.L."/>
            <person name="Simakov O."/>
            <person name="Marletaz F."/>
            <person name="Cho S.-J."/>
            <person name="Edsinger-Gonzales E."/>
            <person name="Havlak P."/>
            <person name="Kuo D.-H."/>
            <person name="Larsson T."/>
            <person name="Lv J."/>
            <person name="Arendt D."/>
            <person name="Savage R."/>
            <person name="Osoegawa K."/>
            <person name="de Jong P."/>
            <person name="Lindberg D.R."/>
            <person name="Seaver E.C."/>
            <person name="Weisblat D.A."/>
            <person name="Putnam N.H."/>
            <person name="Grigoriev I.V."/>
            <person name="Rokhsar D.S."/>
        </authorList>
    </citation>
    <scope>NUCLEOTIDE SEQUENCE</scope>
</reference>
<feature type="transmembrane region" description="Helical" evidence="5">
    <location>
        <begin position="178"/>
        <end position="201"/>
    </location>
</feature>
<evidence type="ECO:0000259" key="6">
    <source>
        <dbReference type="PROSITE" id="PS50262"/>
    </source>
</evidence>
<dbReference type="Pfam" id="PF10324">
    <property type="entry name" value="7TM_GPCR_Srw"/>
    <property type="match status" value="1"/>
</dbReference>
<dbReference type="Gene3D" id="1.20.1070.10">
    <property type="entry name" value="Rhodopsin 7-helix transmembrane proteins"/>
    <property type="match status" value="1"/>
</dbReference>
<dbReference type="InterPro" id="IPR000276">
    <property type="entry name" value="GPCR_Rhodpsn"/>
</dbReference>
<dbReference type="EMBL" id="AMQM01000763">
    <property type="status" value="NOT_ANNOTATED_CDS"/>
    <property type="molecule type" value="Genomic_DNA"/>
</dbReference>
<keyword evidence="2 5" id="KW-0812">Transmembrane</keyword>
<feature type="transmembrane region" description="Helical" evidence="5">
    <location>
        <begin position="122"/>
        <end position="142"/>
    </location>
</feature>
<dbReference type="PANTHER" id="PTHR47023">
    <property type="entry name" value="SEX PEPTIDE RECEPTOR"/>
    <property type="match status" value="1"/>
</dbReference>
<dbReference type="OrthoDB" id="5962323at2759"/>
<dbReference type="CTD" id="20195804"/>
<reference evidence="7 9" key="2">
    <citation type="journal article" date="2013" name="Nature">
        <title>Insights into bilaterian evolution from three spiralian genomes.</title>
        <authorList>
            <person name="Simakov O."/>
            <person name="Marletaz F."/>
            <person name="Cho S.J."/>
            <person name="Edsinger-Gonzales E."/>
            <person name="Havlak P."/>
            <person name="Hellsten U."/>
            <person name="Kuo D.H."/>
            <person name="Larsson T."/>
            <person name="Lv J."/>
            <person name="Arendt D."/>
            <person name="Savage R."/>
            <person name="Osoegawa K."/>
            <person name="de Jong P."/>
            <person name="Grimwood J."/>
            <person name="Chapman J.A."/>
            <person name="Shapiro H."/>
            <person name="Aerts A."/>
            <person name="Otillar R.P."/>
            <person name="Terry A.Y."/>
            <person name="Boore J.L."/>
            <person name="Grigoriev I.V."/>
            <person name="Lindberg D.R."/>
            <person name="Seaver E.C."/>
            <person name="Weisblat D.A."/>
            <person name="Putnam N.H."/>
            <person name="Rokhsar D.S."/>
        </authorList>
    </citation>
    <scope>NUCLEOTIDE SEQUENCE</scope>
</reference>
<feature type="transmembrane region" description="Helical" evidence="5">
    <location>
        <begin position="38"/>
        <end position="60"/>
    </location>
</feature>
<accession>T1EGV4</accession>
<feature type="transmembrane region" description="Helical" evidence="5">
    <location>
        <begin position="6"/>
        <end position="26"/>
    </location>
</feature>